<feature type="compositionally biased region" description="Low complexity" evidence="1">
    <location>
        <begin position="51"/>
        <end position="68"/>
    </location>
</feature>
<accession>A0A2J6PI42</accession>
<organism evidence="2 3">
    <name type="scientific">Hyaloscypha hepaticicola</name>
    <dbReference type="NCBI Taxonomy" id="2082293"/>
    <lineage>
        <taxon>Eukaryota</taxon>
        <taxon>Fungi</taxon>
        <taxon>Dikarya</taxon>
        <taxon>Ascomycota</taxon>
        <taxon>Pezizomycotina</taxon>
        <taxon>Leotiomycetes</taxon>
        <taxon>Helotiales</taxon>
        <taxon>Hyaloscyphaceae</taxon>
        <taxon>Hyaloscypha</taxon>
    </lineage>
</organism>
<evidence type="ECO:0000313" key="3">
    <source>
        <dbReference type="Proteomes" id="UP000235672"/>
    </source>
</evidence>
<reference evidence="2 3" key="1">
    <citation type="submission" date="2016-05" db="EMBL/GenBank/DDBJ databases">
        <title>A degradative enzymes factory behind the ericoid mycorrhizal symbiosis.</title>
        <authorList>
            <consortium name="DOE Joint Genome Institute"/>
            <person name="Martino E."/>
            <person name="Morin E."/>
            <person name="Grelet G."/>
            <person name="Kuo A."/>
            <person name="Kohler A."/>
            <person name="Daghino S."/>
            <person name="Barry K."/>
            <person name="Choi C."/>
            <person name="Cichocki N."/>
            <person name="Clum A."/>
            <person name="Copeland A."/>
            <person name="Hainaut M."/>
            <person name="Haridas S."/>
            <person name="Labutti K."/>
            <person name="Lindquist E."/>
            <person name="Lipzen A."/>
            <person name="Khouja H.-R."/>
            <person name="Murat C."/>
            <person name="Ohm R."/>
            <person name="Olson A."/>
            <person name="Spatafora J."/>
            <person name="Veneault-Fourrey C."/>
            <person name="Henrissat B."/>
            <person name="Grigoriev I."/>
            <person name="Martin F."/>
            <person name="Perotto S."/>
        </authorList>
    </citation>
    <scope>NUCLEOTIDE SEQUENCE [LARGE SCALE GENOMIC DNA]</scope>
    <source>
        <strain evidence="2 3">UAMH 7357</strain>
    </source>
</reference>
<dbReference type="EMBL" id="KZ613528">
    <property type="protein sequence ID" value="PMD13711.1"/>
    <property type="molecule type" value="Genomic_DNA"/>
</dbReference>
<keyword evidence="3" id="KW-1185">Reference proteome</keyword>
<dbReference type="Proteomes" id="UP000235672">
    <property type="component" value="Unassembled WGS sequence"/>
</dbReference>
<dbReference type="AlphaFoldDB" id="A0A2J6PI42"/>
<protein>
    <submittedName>
        <fullName evidence="2">Uncharacterized protein</fullName>
    </submittedName>
</protein>
<name>A0A2J6PI42_9HELO</name>
<evidence type="ECO:0000313" key="2">
    <source>
        <dbReference type="EMBL" id="PMD13711.1"/>
    </source>
</evidence>
<evidence type="ECO:0000256" key="1">
    <source>
        <dbReference type="SAM" id="MobiDB-lite"/>
    </source>
</evidence>
<proteinExistence type="predicted"/>
<feature type="region of interest" description="Disordered" evidence="1">
    <location>
        <begin position="37"/>
        <end position="106"/>
    </location>
</feature>
<sequence length="139" mass="14920">MATDQQCTRESSELTPSVSASIVVKCIVCIPLPTKPSTPPLHSGPFPNPQPHDVSPSVPLSPSVQKPSAKSFHCTEQQPSKLPEAKKNQDAWESGQNETAKGDVVAKPAIMPAIHAKHDLRGDPFKEPVVATIQNRESV</sequence>
<gene>
    <name evidence="2" type="ORF">NA56DRAFT_711720</name>
</gene>